<protein>
    <submittedName>
        <fullName evidence="1">Uncharacterized protein</fullName>
    </submittedName>
</protein>
<accession>A0A0A8Y6A6</accession>
<sequence>MFTLSPFHRILIHDSMIKSLK</sequence>
<reference evidence="1" key="1">
    <citation type="submission" date="2014-09" db="EMBL/GenBank/DDBJ databases">
        <authorList>
            <person name="Magalhaes I.L.F."/>
            <person name="Oliveira U."/>
            <person name="Santos F.R."/>
            <person name="Vidigal T.H.D.A."/>
            <person name="Brescovit A.D."/>
            <person name="Santos A.J."/>
        </authorList>
    </citation>
    <scope>NUCLEOTIDE SEQUENCE</scope>
    <source>
        <tissue evidence="1">Shoot tissue taken approximately 20 cm above the soil surface</tissue>
    </source>
</reference>
<name>A0A0A8Y6A6_ARUDO</name>
<evidence type="ECO:0000313" key="1">
    <source>
        <dbReference type="EMBL" id="JAD20543.1"/>
    </source>
</evidence>
<proteinExistence type="predicted"/>
<reference evidence="1" key="2">
    <citation type="journal article" date="2015" name="Data Brief">
        <title>Shoot transcriptome of the giant reed, Arundo donax.</title>
        <authorList>
            <person name="Barrero R.A."/>
            <person name="Guerrero F.D."/>
            <person name="Moolhuijzen P."/>
            <person name="Goolsby J.A."/>
            <person name="Tidwell J."/>
            <person name="Bellgard S.E."/>
            <person name="Bellgard M.I."/>
        </authorList>
    </citation>
    <scope>NUCLEOTIDE SEQUENCE</scope>
    <source>
        <tissue evidence="1">Shoot tissue taken approximately 20 cm above the soil surface</tissue>
    </source>
</reference>
<dbReference type="AlphaFoldDB" id="A0A0A8Y6A6"/>
<organism evidence="1">
    <name type="scientific">Arundo donax</name>
    <name type="common">Giant reed</name>
    <name type="synonym">Donax arundinaceus</name>
    <dbReference type="NCBI Taxonomy" id="35708"/>
    <lineage>
        <taxon>Eukaryota</taxon>
        <taxon>Viridiplantae</taxon>
        <taxon>Streptophyta</taxon>
        <taxon>Embryophyta</taxon>
        <taxon>Tracheophyta</taxon>
        <taxon>Spermatophyta</taxon>
        <taxon>Magnoliopsida</taxon>
        <taxon>Liliopsida</taxon>
        <taxon>Poales</taxon>
        <taxon>Poaceae</taxon>
        <taxon>PACMAD clade</taxon>
        <taxon>Arundinoideae</taxon>
        <taxon>Arundineae</taxon>
        <taxon>Arundo</taxon>
    </lineage>
</organism>
<dbReference type="EMBL" id="GBRH01277352">
    <property type="protein sequence ID" value="JAD20543.1"/>
    <property type="molecule type" value="Transcribed_RNA"/>
</dbReference>